<protein>
    <submittedName>
        <fullName evidence="1">Uncharacterized protein</fullName>
    </submittedName>
</protein>
<keyword evidence="2" id="KW-1185">Reference proteome</keyword>
<dbReference type="EMBL" id="MU277212">
    <property type="protein sequence ID" value="KAI0061476.1"/>
    <property type="molecule type" value="Genomic_DNA"/>
</dbReference>
<sequence length="523" mass="58733">MVSSFVTLFDDILLKILDYLDYKTLLCCQATCRKTNNIVAASVSLQYRIELAACGMLDSSRGGQSLDITERLWRLRLYDTAWRTLQWKKEEKFTQFIGRPVPSLDGNTLVSRNVGQSGPAAGYSYYTIPSTMRGVDEQAFDLVTKHPYQLHLLDVSQDLMIWLDRQSSQYHLRTLSTGDSHPMAYDDGIIRANQPQPHLSSIVDIREDLLLEMISLLDRIEYTVRNWKTGMVEYKASEPQGSRFEARCFLDASHIIVDVHGPQEENRGILMYFGIQILQFREGPSASGRPAEPLSAGPSYFFACPEVLQRPRAIISSTVTPWRSVNPLERGHFRSDPNDRLLSAVVNLPYDKVAGSAQQLRVHIPLSTFSSYIVSHPLTEPSISIDVPWDAWGPMGSRVTLRPQSITVSEVSAQGMRILCMNYGGLRKQTTMILDYHPARVARALMLERSGNKEVTILRGGTGTENTGFETTLPCIATNVPLPSVFPHLGMRCRGYLCENGVVIIELDGRTPSTVKDAWFYTT</sequence>
<reference evidence="1" key="1">
    <citation type="submission" date="2021-03" db="EMBL/GenBank/DDBJ databases">
        <authorList>
            <consortium name="DOE Joint Genome Institute"/>
            <person name="Ahrendt S."/>
            <person name="Looney B.P."/>
            <person name="Miyauchi S."/>
            <person name="Morin E."/>
            <person name="Drula E."/>
            <person name="Courty P.E."/>
            <person name="Chicoki N."/>
            <person name="Fauchery L."/>
            <person name="Kohler A."/>
            <person name="Kuo A."/>
            <person name="Labutti K."/>
            <person name="Pangilinan J."/>
            <person name="Lipzen A."/>
            <person name="Riley R."/>
            <person name="Andreopoulos W."/>
            <person name="He G."/>
            <person name="Johnson J."/>
            <person name="Barry K.W."/>
            <person name="Grigoriev I.V."/>
            <person name="Nagy L."/>
            <person name="Hibbett D."/>
            <person name="Henrissat B."/>
            <person name="Matheny P.B."/>
            <person name="Labbe J."/>
            <person name="Martin F."/>
        </authorList>
    </citation>
    <scope>NUCLEOTIDE SEQUENCE</scope>
    <source>
        <strain evidence="1">HHB10654</strain>
    </source>
</reference>
<accession>A0ACB8T0G2</accession>
<proteinExistence type="predicted"/>
<gene>
    <name evidence="1" type="ORF">BV25DRAFT_1916843</name>
</gene>
<reference evidence="1" key="2">
    <citation type="journal article" date="2022" name="New Phytol.">
        <title>Evolutionary transition to the ectomycorrhizal habit in the genomes of a hyperdiverse lineage of mushroom-forming fungi.</title>
        <authorList>
            <person name="Looney B."/>
            <person name="Miyauchi S."/>
            <person name="Morin E."/>
            <person name="Drula E."/>
            <person name="Courty P.E."/>
            <person name="Kohler A."/>
            <person name="Kuo A."/>
            <person name="LaButti K."/>
            <person name="Pangilinan J."/>
            <person name="Lipzen A."/>
            <person name="Riley R."/>
            <person name="Andreopoulos W."/>
            <person name="He G."/>
            <person name="Johnson J."/>
            <person name="Nolan M."/>
            <person name="Tritt A."/>
            <person name="Barry K.W."/>
            <person name="Grigoriev I.V."/>
            <person name="Nagy L.G."/>
            <person name="Hibbett D."/>
            <person name="Henrissat B."/>
            <person name="Matheny P.B."/>
            <person name="Labbe J."/>
            <person name="Martin F.M."/>
        </authorList>
    </citation>
    <scope>NUCLEOTIDE SEQUENCE</scope>
    <source>
        <strain evidence="1">HHB10654</strain>
    </source>
</reference>
<dbReference type="Proteomes" id="UP000814140">
    <property type="component" value="Unassembled WGS sequence"/>
</dbReference>
<name>A0ACB8T0G2_9AGAM</name>
<evidence type="ECO:0000313" key="2">
    <source>
        <dbReference type="Proteomes" id="UP000814140"/>
    </source>
</evidence>
<organism evidence="1 2">
    <name type="scientific">Artomyces pyxidatus</name>
    <dbReference type="NCBI Taxonomy" id="48021"/>
    <lineage>
        <taxon>Eukaryota</taxon>
        <taxon>Fungi</taxon>
        <taxon>Dikarya</taxon>
        <taxon>Basidiomycota</taxon>
        <taxon>Agaricomycotina</taxon>
        <taxon>Agaricomycetes</taxon>
        <taxon>Russulales</taxon>
        <taxon>Auriscalpiaceae</taxon>
        <taxon>Artomyces</taxon>
    </lineage>
</organism>
<evidence type="ECO:0000313" key="1">
    <source>
        <dbReference type="EMBL" id="KAI0061476.1"/>
    </source>
</evidence>
<comment type="caution">
    <text evidence="1">The sequence shown here is derived from an EMBL/GenBank/DDBJ whole genome shotgun (WGS) entry which is preliminary data.</text>
</comment>